<accession>A0A0C3HJ88</accession>
<evidence type="ECO:0000313" key="2">
    <source>
        <dbReference type="EMBL" id="KIN08291.1"/>
    </source>
</evidence>
<dbReference type="OrthoDB" id="3598674at2759"/>
<dbReference type="STRING" id="913774.A0A0C3HJ88"/>
<dbReference type="AlphaFoldDB" id="A0A0C3HJ88"/>
<evidence type="ECO:0000259" key="1">
    <source>
        <dbReference type="Pfam" id="PF06985"/>
    </source>
</evidence>
<dbReference type="PANTHER" id="PTHR24148:SF64">
    <property type="entry name" value="HETEROKARYON INCOMPATIBILITY DOMAIN-CONTAINING PROTEIN"/>
    <property type="match status" value="1"/>
</dbReference>
<gene>
    <name evidence="2" type="ORF">OIDMADRAFT_98373</name>
</gene>
<dbReference type="EMBL" id="KN832870">
    <property type="protein sequence ID" value="KIN08291.1"/>
    <property type="molecule type" value="Genomic_DNA"/>
</dbReference>
<proteinExistence type="predicted"/>
<dbReference type="InterPro" id="IPR052895">
    <property type="entry name" value="HetReg/Transcr_Mod"/>
</dbReference>
<name>A0A0C3HJ88_OIDMZ</name>
<feature type="non-terminal residue" evidence="2">
    <location>
        <position position="134"/>
    </location>
</feature>
<dbReference type="Proteomes" id="UP000054321">
    <property type="component" value="Unassembled WGS sequence"/>
</dbReference>
<evidence type="ECO:0000313" key="3">
    <source>
        <dbReference type="Proteomes" id="UP000054321"/>
    </source>
</evidence>
<feature type="domain" description="Heterokaryon incompatibility" evidence="1">
    <location>
        <begin position="1"/>
        <end position="125"/>
    </location>
</feature>
<dbReference type="InParanoid" id="A0A0C3HJ88"/>
<protein>
    <recommendedName>
        <fullName evidence="1">Heterokaryon incompatibility domain-containing protein</fullName>
    </recommendedName>
</protein>
<dbReference type="PANTHER" id="PTHR24148">
    <property type="entry name" value="ANKYRIN REPEAT DOMAIN-CONTAINING PROTEIN 39 HOMOLOG-RELATED"/>
    <property type="match status" value="1"/>
</dbReference>
<dbReference type="HOGENOM" id="CLU_004184_6_0_1"/>
<dbReference type="Pfam" id="PF06985">
    <property type="entry name" value="HET"/>
    <property type="match status" value="1"/>
</dbReference>
<feature type="non-terminal residue" evidence="2">
    <location>
        <position position="1"/>
    </location>
</feature>
<keyword evidence="3" id="KW-1185">Reference proteome</keyword>
<dbReference type="InterPro" id="IPR010730">
    <property type="entry name" value="HET"/>
</dbReference>
<reference evidence="3" key="2">
    <citation type="submission" date="2015-01" db="EMBL/GenBank/DDBJ databases">
        <title>Evolutionary Origins and Diversification of the Mycorrhizal Mutualists.</title>
        <authorList>
            <consortium name="DOE Joint Genome Institute"/>
            <consortium name="Mycorrhizal Genomics Consortium"/>
            <person name="Kohler A."/>
            <person name="Kuo A."/>
            <person name="Nagy L.G."/>
            <person name="Floudas D."/>
            <person name="Copeland A."/>
            <person name="Barry K.W."/>
            <person name="Cichocki N."/>
            <person name="Veneault-Fourrey C."/>
            <person name="LaButti K."/>
            <person name="Lindquist E.A."/>
            <person name="Lipzen A."/>
            <person name="Lundell T."/>
            <person name="Morin E."/>
            <person name="Murat C."/>
            <person name="Riley R."/>
            <person name="Ohm R."/>
            <person name="Sun H."/>
            <person name="Tunlid A."/>
            <person name="Henrissat B."/>
            <person name="Grigoriev I.V."/>
            <person name="Hibbett D.S."/>
            <person name="Martin F."/>
        </authorList>
    </citation>
    <scope>NUCLEOTIDE SEQUENCE [LARGE SCALE GENOMIC DNA]</scope>
    <source>
        <strain evidence="3">Zn</strain>
    </source>
</reference>
<reference evidence="2 3" key="1">
    <citation type="submission" date="2014-04" db="EMBL/GenBank/DDBJ databases">
        <authorList>
            <consortium name="DOE Joint Genome Institute"/>
            <person name="Kuo A."/>
            <person name="Martino E."/>
            <person name="Perotto S."/>
            <person name="Kohler A."/>
            <person name="Nagy L.G."/>
            <person name="Floudas D."/>
            <person name="Copeland A."/>
            <person name="Barry K.W."/>
            <person name="Cichocki N."/>
            <person name="Veneault-Fourrey C."/>
            <person name="LaButti K."/>
            <person name="Lindquist E.A."/>
            <person name="Lipzen A."/>
            <person name="Lundell T."/>
            <person name="Morin E."/>
            <person name="Murat C."/>
            <person name="Sun H."/>
            <person name="Tunlid A."/>
            <person name="Henrissat B."/>
            <person name="Grigoriev I.V."/>
            <person name="Hibbett D.S."/>
            <person name="Martin F."/>
            <person name="Nordberg H.P."/>
            <person name="Cantor M.N."/>
            <person name="Hua S.X."/>
        </authorList>
    </citation>
    <scope>NUCLEOTIDE SEQUENCE [LARGE SCALE GENOMIC DNA]</scope>
    <source>
        <strain evidence="2 3">Zn</strain>
    </source>
</reference>
<organism evidence="2 3">
    <name type="scientific">Oidiodendron maius (strain Zn)</name>
    <dbReference type="NCBI Taxonomy" id="913774"/>
    <lineage>
        <taxon>Eukaryota</taxon>
        <taxon>Fungi</taxon>
        <taxon>Dikarya</taxon>
        <taxon>Ascomycota</taxon>
        <taxon>Pezizomycotina</taxon>
        <taxon>Leotiomycetes</taxon>
        <taxon>Leotiomycetes incertae sedis</taxon>
        <taxon>Myxotrichaceae</taxon>
        <taxon>Oidiodendron</taxon>
    </lineage>
</organism>
<sequence>YEALSYVWGSLKNPKNAIMSDGSSISITNNLDIALRHLRYTTEDRQLWVDSLCINQEDIKEKNSQIPLMGSIYRLANRVLAWLGPEENDSGHALQIIDHVGRQELYCICSLFERPWFERIWIRQEIGLSTRALV</sequence>